<gene>
    <name evidence="1" type="ORF">MalAC0309_1188</name>
</gene>
<reference evidence="2" key="1">
    <citation type="submission" date="2015-12" db="EMBL/GenBank/DDBJ databases">
        <authorList>
            <person name="Shamseldin A."/>
            <person name="Moawad H."/>
            <person name="Abd El-Rahim W.M."/>
            <person name="Sadowsky M.J."/>
        </authorList>
    </citation>
    <scope>NUCLEOTIDE SEQUENCE [LARGE SCALE GENOMIC DNA]</scope>
    <source>
        <strain evidence="2">JAM AC0309</strain>
    </source>
</reference>
<accession>A0A0U5BFU0</accession>
<evidence type="ECO:0000313" key="2">
    <source>
        <dbReference type="Proteomes" id="UP000218965"/>
    </source>
</evidence>
<sequence length="197" mass="22050">MTNPDEHAIATAIIHLMRDVVYRDIAAHETVWQTLHRHGSHVADHFRTIGIDVVVDDTEGYAYLATRETADGDEPLPRLVRRHALSYPVSVLLVILRKRLAEFESDGDSGSLVITRDRLIEMIRVFHATTSNEARSVDAAETTIKKVVELGFLRELRAQPGHYEVRRILKAYVDAHALGDFAERLAQYAANSTGAPS</sequence>
<name>A0A0U5BFU0_9MICO</name>
<reference evidence="1 2" key="2">
    <citation type="submission" date="2016-01" db="EMBL/GenBank/DDBJ databases">
        <title>Microcella alkaliphila JAM AC0309 whole genome shotgun sequence.</title>
        <authorList>
            <person name="Kurata A."/>
            <person name="Hirose Y."/>
            <person name="Kishimoto N."/>
            <person name="Kobayashi T."/>
        </authorList>
    </citation>
    <scope>NUCLEOTIDE SEQUENCE [LARGE SCALE GENOMIC DNA]</scope>
    <source>
        <strain evidence="1 2">JAM AC0309</strain>
    </source>
</reference>
<dbReference type="InterPro" id="IPR025449">
    <property type="entry name" value="JetB"/>
</dbReference>
<proteinExistence type="predicted"/>
<dbReference type="RefSeq" id="WP_096421186.1">
    <property type="nucleotide sequence ID" value="NZ_AP017315.1"/>
</dbReference>
<protein>
    <recommendedName>
        <fullName evidence="3">DUF4194 domain-containing protein</fullName>
    </recommendedName>
</protein>
<dbReference type="KEGG" id="malk:MalAC0309_1188"/>
<dbReference type="Pfam" id="PF13835">
    <property type="entry name" value="DUF4194"/>
    <property type="match status" value="1"/>
</dbReference>
<dbReference type="Proteomes" id="UP000218965">
    <property type="component" value="Chromosome"/>
</dbReference>
<dbReference type="OrthoDB" id="5295172at2"/>
<dbReference type="EMBL" id="AP017315">
    <property type="protein sequence ID" value="BAU32046.1"/>
    <property type="molecule type" value="Genomic_DNA"/>
</dbReference>
<dbReference type="AlphaFoldDB" id="A0A0U5BFU0"/>
<evidence type="ECO:0008006" key="3">
    <source>
        <dbReference type="Google" id="ProtNLM"/>
    </source>
</evidence>
<organism evidence="1 2">
    <name type="scientific">Microcella alkaliphila</name>
    <dbReference type="NCBI Taxonomy" id="279828"/>
    <lineage>
        <taxon>Bacteria</taxon>
        <taxon>Bacillati</taxon>
        <taxon>Actinomycetota</taxon>
        <taxon>Actinomycetes</taxon>
        <taxon>Micrococcales</taxon>
        <taxon>Microbacteriaceae</taxon>
        <taxon>Microcella</taxon>
    </lineage>
</organism>
<evidence type="ECO:0000313" key="1">
    <source>
        <dbReference type="EMBL" id="BAU32046.1"/>
    </source>
</evidence>